<keyword evidence="7" id="KW-1185">Reference proteome</keyword>
<dbReference type="Pfam" id="PF00126">
    <property type="entry name" value="HTH_1"/>
    <property type="match status" value="1"/>
</dbReference>
<dbReference type="InterPro" id="IPR036388">
    <property type="entry name" value="WH-like_DNA-bd_sf"/>
</dbReference>
<evidence type="ECO:0000259" key="5">
    <source>
        <dbReference type="PROSITE" id="PS50931"/>
    </source>
</evidence>
<dbReference type="PROSITE" id="PS50931">
    <property type="entry name" value="HTH_LYSR"/>
    <property type="match status" value="1"/>
</dbReference>
<evidence type="ECO:0000313" key="7">
    <source>
        <dbReference type="Proteomes" id="UP000192917"/>
    </source>
</evidence>
<dbReference type="EMBL" id="FWZX01000014">
    <property type="protein sequence ID" value="SMF40886.1"/>
    <property type="molecule type" value="Genomic_DNA"/>
</dbReference>
<comment type="similarity">
    <text evidence="1">Belongs to the LysR transcriptional regulatory family.</text>
</comment>
<proteinExistence type="inferred from homology"/>
<evidence type="ECO:0000256" key="2">
    <source>
        <dbReference type="ARBA" id="ARBA00023015"/>
    </source>
</evidence>
<keyword evidence="2" id="KW-0805">Transcription regulation</keyword>
<dbReference type="SUPFAM" id="SSF46785">
    <property type="entry name" value="Winged helix' DNA-binding domain"/>
    <property type="match status" value="1"/>
</dbReference>
<dbReference type="FunFam" id="1.10.10.10:FF:000038">
    <property type="entry name" value="Glycine cleavage system transcriptional activator"/>
    <property type="match status" value="1"/>
</dbReference>
<reference evidence="6 7" key="1">
    <citation type="submission" date="2017-04" db="EMBL/GenBank/DDBJ databases">
        <authorList>
            <person name="Afonso C.L."/>
            <person name="Miller P.J."/>
            <person name="Scott M.A."/>
            <person name="Spackman E."/>
            <person name="Goraichik I."/>
            <person name="Dimitrov K.M."/>
            <person name="Suarez D.L."/>
            <person name="Swayne D.E."/>
        </authorList>
    </citation>
    <scope>NUCLEOTIDE SEQUENCE [LARGE SCALE GENOMIC DNA]</scope>
    <source>
        <strain evidence="6 7">USBA 355</strain>
    </source>
</reference>
<evidence type="ECO:0000256" key="3">
    <source>
        <dbReference type="ARBA" id="ARBA00023125"/>
    </source>
</evidence>
<dbReference type="Proteomes" id="UP000192917">
    <property type="component" value="Unassembled WGS sequence"/>
</dbReference>
<keyword evidence="4" id="KW-0804">Transcription</keyword>
<dbReference type="GO" id="GO:0006351">
    <property type="term" value="P:DNA-templated transcription"/>
    <property type="evidence" value="ECO:0007669"/>
    <property type="project" value="TreeGrafter"/>
</dbReference>
<evidence type="ECO:0000256" key="1">
    <source>
        <dbReference type="ARBA" id="ARBA00009437"/>
    </source>
</evidence>
<evidence type="ECO:0000256" key="4">
    <source>
        <dbReference type="ARBA" id="ARBA00023163"/>
    </source>
</evidence>
<dbReference type="AlphaFoldDB" id="A0A1Y6C364"/>
<dbReference type="PANTHER" id="PTHR30537">
    <property type="entry name" value="HTH-TYPE TRANSCRIPTIONAL REGULATOR"/>
    <property type="match status" value="1"/>
</dbReference>
<dbReference type="GO" id="GO:0003700">
    <property type="term" value="F:DNA-binding transcription factor activity"/>
    <property type="evidence" value="ECO:0007669"/>
    <property type="project" value="InterPro"/>
</dbReference>
<dbReference type="InterPro" id="IPR000847">
    <property type="entry name" value="LysR_HTH_N"/>
</dbReference>
<dbReference type="Gene3D" id="1.10.10.10">
    <property type="entry name" value="Winged helix-like DNA-binding domain superfamily/Winged helix DNA-binding domain"/>
    <property type="match status" value="1"/>
</dbReference>
<protein>
    <submittedName>
        <fullName evidence="6">LysR family transcriptional regulator, glycine cleavage system transcriptional activator</fullName>
    </submittedName>
</protein>
<sequence>MSYRLPPLNGLRAFEAAGRHLSFKRAAEELSVTPGAVSQQVKRLEQALGVPLFRRLHRHLVLTGHGETLLPEVSKAFEHLSKAGDLVARSLKARPLRLGVSPGLAADPERKLAGIAGTGRAADFLRITRTDDLAELLDGSLDALLRPGAGPYPGMHAEPIALGAAFAPHHEATLVVWPGLARCREVVKLKALLAAG</sequence>
<accession>A0A1Y6C364</accession>
<gene>
    <name evidence="6" type="ORF">SAMN05428998_11456</name>
</gene>
<keyword evidence="3" id="KW-0238">DNA-binding</keyword>
<feature type="domain" description="HTH lysR-type" evidence="5">
    <location>
        <begin position="6"/>
        <end position="63"/>
    </location>
</feature>
<dbReference type="GO" id="GO:0043565">
    <property type="term" value="F:sequence-specific DNA binding"/>
    <property type="evidence" value="ECO:0007669"/>
    <property type="project" value="TreeGrafter"/>
</dbReference>
<organism evidence="6 7">
    <name type="scientific">Tistlia consotensis USBA 355</name>
    <dbReference type="NCBI Taxonomy" id="560819"/>
    <lineage>
        <taxon>Bacteria</taxon>
        <taxon>Pseudomonadati</taxon>
        <taxon>Pseudomonadota</taxon>
        <taxon>Alphaproteobacteria</taxon>
        <taxon>Rhodospirillales</taxon>
        <taxon>Rhodovibrionaceae</taxon>
        <taxon>Tistlia</taxon>
    </lineage>
</organism>
<dbReference type="InterPro" id="IPR058163">
    <property type="entry name" value="LysR-type_TF_proteobact-type"/>
</dbReference>
<name>A0A1Y6C364_9PROT</name>
<dbReference type="PRINTS" id="PR00039">
    <property type="entry name" value="HTHLYSR"/>
</dbReference>
<evidence type="ECO:0000313" key="6">
    <source>
        <dbReference type="EMBL" id="SMF40886.1"/>
    </source>
</evidence>
<dbReference type="RefSeq" id="WP_085123883.1">
    <property type="nucleotide sequence ID" value="NZ_FWZX01000014.1"/>
</dbReference>
<dbReference type="InterPro" id="IPR036390">
    <property type="entry name" value="WH_DNA-bd_sf"/>
</dbReference>
<dbReference type="PANTHER" id="PTHR30537:SF74">
    <property type="entry name" value="HTH-TYPE TRANSCRIPTIONAL REGULATOR TRPI"/>
    <property type="match status" value="1"/>
</dbReference>
<dbReference type="STRING" id="560819.SAMN05428998_11456"/>